<reference evidence="5" key="1">
    <citation type="submission" date="2023-03" db="EMBL/GenBank/DDBJ databases">
        <authorList>
            <person name="Steffen K."/>
            <person name="Cardenas P."/>
        </authorList>
    </citation>
    <scope>NUCLEOTIDE SEQUENCE</scope>
</reference>
<proteinExistence type="predicted"/>
<dbReference type="PANTHER" id="PTHR30036">
    <property type="entry name" value="D-XYLOSE-BINDING PERIPLASMIC PROTEIN"/>
    <property type="match status" value="1"/>
</dbReference>
<evidence type="ECO:0000256" key="3">
    <source>
        <dbReference type="SAM" id="SignalP"/>
    </source>
</evidence>
<evidence type="ECO:0000256" key="2">
    <source>
        <dbReference type="ARBA" id="ARBA00022729"/>
    </source>
</evidence>
<comment type="caution">
    <text evidence="5">The sequence shown here is derived from an EMBL/GenBank/DDBJ whole genome shotgun (WGS) entry which is preliminary data.</text>
</comment>
<gene>
    <name evidence="5" type="ORF">GBAR_LOCUS18148</name>
</gene>
<dbReference type="AlphaFoldDB" id="A0AA35WZA1"/>
<dbReference type="Gene3D" id="3.40.50.2300">
    <property type="match status" value="1"/>
</dbReference>
<dbReference type="InterPro" id="IPR028082">
    <property type="entry name" value="Peripla_BP_I"/>
</dbReference>
<dbReference type="InterPro" id="IPR025997">
    <property type="entry name" value="SBP_2_dom"/>
</dbReference>
<evidence type="ECO:0000259" key="4">
    <source>
        <dbReference type="Pfam" id="PF13407"/>
    </source>
</evidence>
<comment type="subcellular location">
    <subcellularLocation>
        <location evidence="1">Cell envelope</location>
    </subcellularLocation>
</comment>
<name>A0AA35WZA1_GEOBA</name>
<sequence length="233" mass="24750">MLAAGALVLGISAIIGATAGPALAADKLLGVSCRQPRWRSRTVIPTVGYDIQIEEPGIFYLSFDNAEVGRIQARGVVDVVNKGRFAYIKGSPTMEITEFVWGGQVEILTAYIEKGDIEIVCELYSDGWLPENAQINMEQCLTANDNNVDAVVASNDGTAGGVVAALASQGLAGNIPVSGQDGDIAALNRIAKGYQTVVDTVRTQDVTKDQVLGMIILGKRIEEETEEDLASLH</sequence>
<organism evidence="5 6">
    <name type="scientific">Geodia barretti</name>
    <name type="common">Barrett's horny sponge</name>
    <dbReference type="NCBI Taxonomy" id="519541"/>
    <lineage>
        <taxon>Eukaryota</taxon>
        <taxon>Metazoa</taxon>
        <taxon>Porifera</taxon>
        <taxon>Demospongiae</taxon>
        <taxon>Heteroscleromorpha</taxon>
        <taxon>Tetractinellida</taxon>
        <taxon>Astrophorina</taxon>
        <taxon>Geodiidae</taxon>
        <taxon>Geodia</taxon>
    </lineage>
</organism>
<evidence type="ECO:0000256" key="1">
    <source>
        <dbReference type="ARBA" id="ARBA00004196"/>
    </source>
</evidence>
<dbReference type="GO" id="GO:0030246">
    <property type="term" value="F:carbohydrate binding"/>
    <property type="evidence" value="ECO:0007669"/>
    <property type="project" value="TreeGrafter"/>
</dbReference>
<dbReference type="Proteomes" id="UP001174909">
    <property type="component" value="Unassembled WGS sequence"/>
</dbReference>
<dbReference type="InterPro" id="IPR050555">
    <property type="entry name" value="Bact_Solute-Bind_Prot2"/>
</dbReference>
<dbReference type="PANTHER" id="PTHR30036:SF1">
    <property type="entry name" value="D-XYLOSE-BINDING PERIPLASMIC PROTEIN"/>
    <property type="match status" value="1"/>
</dbReference>
<feature type="domain" description="Periplasmic binding protein" evidence="4">
    <location>
        <begin position="44"/>
        <end position="196"/>
    </location>
</feature>
<dbReference type="SUPFAM" id="SSF53822">
    <property type="entry name" value="Periplasmic binding protein-like I"/>
    <property type="match status" value="1"/>
</dbReference>
<feature type="signal peptide" evidence="3">
    <location>
        <begin position="1"/>
        <end position="24"/>
    </location>
</feature>
<evidence type="ECO:0000313" key="5">
    <source>
        <dbReference type="EMBL" id="CAI8032052.1"/>
    </source>
</evidence>
<protein>
    <submittedName>
        <fullName evidence="5">D-xylose-binding periplasmic protein</fullName>
    </submittedName>
</protein>
<feature type="chain" id="PRO_5041420958" evidence="3">
    <location>
        <begin position="25"/>
        <end position="233"/>
    </location>
</feature>
<dbReference type="Pfam" id="PF13407">
    <property type="entry name" value="Peripla_BP_4"/>
    <property type="match status" value="1"/>
</dbReference>
<dbReference type="EMBL" id="CASHTH010002581">
    <property type="protein sequence ID" value="CAI8032052.1"/>
    <property type="molecule type" value="Genomic_DNA"/>
</dbReference>
<evidence type="ECO:0000313" key="6">
    <source>
        <dbReference type="Proteomes" id="UP001174909"/>
    </source>
</evidence>
<keyword evidence="6" id="KW-1185">Reference proteome</keyword>
<keyword evidence="2 3" id="KW-0732">Signal</keyword>
<accession>A0AA35WZA1</accession>